<accession>A0ABN2L876</accession>
<feature type="region of interest" description="Disordered" evidence="1">
    <location>
        <begin position="68"/>
        <end position="164"/>
    </location>
</feature>
<feature type="compositionally biased region" description="Basic residues" evidence="1">
    <location>
        <begin position="146"/>
        <end position="164"/>
    </location>
</feature>
<comment type="caution">
    <text evidence="2">The sequence shown here is derived from an EMBL/GenBank/DDBJ whole genome shotgun (WGS) entry which is preliminary data.</text>
</comment>
<name>A0ABN2L876_9MICO</name>
<reference evidence="2 3" key="1">
    <citation type="journal article" date="2019" name="Int. J. Syst. Evol. Microbiol.">
        <title>The Global Catalogue of Microorganisms (GCM) 10K type strain sequencing project: providing services to taxonomists for standard genome sequencing and annotation.</title>
        <authorList>
            <consortium name="The Broad Institute Genomics Platform"/>
            <consortium name="The Broad Institute Genome Sequencing Center for Infectious Disease"/>
            <person name="Wu L."/>
            <person name="Ma J."/>
        </authorList>
    </citation>
    <scope>NUCLEOTIDE SEQUENCE [LARGE SCALE GENOMIC DNA]</scope>
    <source>
        <strain evidence="2 3">JCM 15592</strain>
    </source>
</reference>
<proteinExistence type="predicted"/>
<organism evidence="2 3">
    <name type="scientific">Nostocoides veronense</name>
    <dbReference type="NCBI Taxonomy" id="330836"/>
    <lineage>
        <taxon>Bacteria</taxon>
        <taxon>Bacillati</taxon>
        <taxon>Actinomycetota</taxon>
        <taxon>Actinomycetes</taxon>
        <taxon>Micrococcales</taxon>
        <taxon>Intrasporangiaceae</taxon>
        <taxon>Nostocoides</taxon>
    </lineage>
</organism>
<gene>
    <name evidence="2" type="ORF">GCM10009811_00320</name>
</gene>
<protein>
    <submittedName>
        <fullName evidence="2">Uncharacterized protein</fullName>
    </submittedName>
</protein>
<evidence type="ECO:0000313" key="3">
    <source>
        <dbReference type="Proteomes" id="UP001499938"/>
    </source>
</evidence>
<evidence type="ECO:0000256" key="1">
    <source>
        <dbReference type="SAM" id="MobiDB-lite"/>
    </source>
</evidence>
<dbReference type="RefSeq" id="WP_344079540.1">
    <property type="nucleotide sequence ID" value="NZ_BAAAPO010000001.1"/>
</dbReference>
<feature type="compositionally biased region" description="Low complexity" evidence="1">
    <location>
        <begin position="120"/>
        <end position="145"/>
    </location>
</feature>
<evidence type="ECO:0000313" key="2">
    <source>
        <dbReference type="EMBL" id="GAA1778821.1"/>
    </source>
</evidence>
<keyword evidence="3" id="KW-1185">Reference proteome</keyword>
<sequence length="164" mass="16648">MNPLLRMVVSTSLSGAELVLTTALDGVRKINEALAPAAPRPPVAVLAKDPDVRGAGWRAPELGDLDAASAMLRGRATTGTSTPPTATSQATTAASPAPSRTRPPRARIAKQAASDRDKPAAPAAAKATASQRPSASKATAKAAKTPAKRPARKATKNAVKKSTS</sequence>
<dbReference type="Proteomes" id="UP001499938">
    <property type="component" value="Unassembled WGS sequence"/>
</dbReference>
<dbReference type="EMBL" id="BAAAPO010000001">
    <property type="protein sequence ID" value="GAA1778821.1"/>
    <property type="molecule type" value="Genomic_DNA"/>
</dbReference>
<feature type="compositionally biased region" description="Low complexity" evidence="1">
    <location>
        <begin position="73"/>
        <end position="100"/>
    </location>
</feature>